<evidence type="ECO:0000259" key="3">
    <source>
        <dbReference type="PROSITE" id="PS51702"/>
    </source>
</evidence>
<dbReference type="InterPro" id="IPR036388">
    <property type="entry name" value="WH-like_DNA-bd_sf"/>
</dbReference>
<feature type="compositionally biased region" description="Basic and acidic residues" evidence="1">
    <location>
        <begin position="1"/>
        <end position="10"/>
    </location>
</feature>
<dbReference type="Gene3D" id="1.10.10.10">
    <property type="entry name" value="Winged helix-like DNA-binding domain superfamily/Winged helix DNA-binding domain"/>
    <property type="match status" value="1"/>
</dbReference>
<dbReference type="InterPro" id="IPR003314">
    <property type="entry name" value="Mu-type_HTH"/>
</dbReference>
<keyword evidence="5" id="KW-1185">Reference proteome</keyword>
<dbReference type="InterPro" id="IPR009061">
    <property type="entry name" value="DNA-bd_dom_put_sf"/>
</dbReference>
<name>A0ABP9N0U6_9GAMM</name>
<dbReference type="InterPro" id="IPR015378">
    <property type="entry name" value="Transposase-like_Mu_C"/>
</dbReference>
<feature type="domain" description="Integrase catalytic" evidence="2">
    <location>
        <begin position="237"/>
        <end position="461"/>
    </location>
</feature>
<reference evidence="5" key="1">
    <citation type="journal article" date="2019" name="Int. J. Syst. Evol. Microbiol.">
        <title>The Global Catalogue of Microorganisms (GCM) 10K type strain sequencing project: providing services to taxonomists for standard genome sequencing and annotation.</title>
        <authorList>
            <consortium name="The Broad Institute Genomics Platform"/>
            <consortium name="The Broad Institute Genome Sequencing Center for Infectious Disease"/>
            <person name="Wu L."/>
            <person name="Ma J."/>
        </authorList>
    </citation>
    <scope>NUCLEOTIDE SEQUENCE [LARGE SCALE GENOMIC DNA]</scope>
    <source>
        <strain evidence="5">JCM 18424</strain>
    </source>
</reference>
<evidence type="ECO:0000313" key="5">
    <source>
        <dbReference type="Proteomes" id="UP001500631"/>
    </source>
</evidence>
<proteinExistence type="predicted"/>
<dbReference type="Gene3D" id="2.30.30.130">
    <property type="entry name" value="Transposase, Mu, C-terminal"/>
    <property type="match status" value="1"/>
</dbReference>
<dbReference type="SUPFAM" id="SSF53098">
    <property type="entry name" value="Ribonuclease H-like"/>
    <property type="match status" value="1"/>
</dbReference>
<dbReference type="Proteomes" id="UP001500631">
    <property type="component" value="Unassembled WGS sequence"/>
</dbReference>
<gene>
    <name evidence="4" type="ORF">GCM10023338_20150</name>
</gene>
<dbReference type="Pfam" id="PF00665">
    <property type="entry name" value="rve"/>
    <property type="match status" value="1"/>
</dbReference>
<sequence>MLRAENEKWSSRPRKGRGGGLEYEVASMPVEIQQAIREHVLASLVIEPRREVATASNELVLHETQKLDNLNDKQREIADARLAILHHIAKMEQVTTRQKAIRTLISSAKNKTLDESLLQLVYIANARANSDRIVSERTIMRWIADAAKCDTAAERLQALAPAVRVEKQPEELPWLGAFLKVYQRPNRISVAEAYDEFKAICKRNNIDYPSVHKVRRALEKMSKLDVSRGRVTGSERKAMLPYVKRDWGVLGANAVWVGDGTSLKAKVRHPLHGRPFTPELTMIIDASSRYIVGWSVSLAENTLAVADAFRNGVENHGLPLIYYSDNGAGQTANLLDADITGMFARLGVDHQTGIAGNPQGRGVIERLNKTLAHKVARQFPTCFTKDSDREAVRKTLVLLNSAANAEYQGKELIPQQAKALSGLPSWAQFIDVCEQAITEYNNEHIHRELGMTPSEARQQQLAETDITFLNAEELRDLFRPQEIRKVQRGLVSLFNNDYFSMDLADHDGDEVRVSFDIHNANSVIVRAMDGTYICDAQFDGNKRAAFPVAYVDKLRDDRRNSRLRLAQAKIAEIEAEHKGVVIDVNPNFASLFDEPPVAIEQPKNTIFFYESEKEEFDRKQLKQAE</sequence>
<dbReference type="Pfam" id="PF09299">
    <property type="entry name" value="Mu-transpos_C"/>
    <property type="match status" value="1"/>
</dbReference>
<feature type="region of interest" description="Disordered" evidence="1">
    <location>
        <begin position="1"/>
        <end position="20"/>
    </location>
</feature>
<comment type="caution">
    <text evidence="4">The sequence shown here is derived from an EMBL/GenBank/DDBJ whole genome shotgun (WGS) entry which is preliminary data.</text>
</comment>
<evidence type="ECO:0000256" key="1">
    <source>
        <dbReference type="SAM" id="MobiDB-lite"/>
    </source>
</evidence>
<dbReference type="InterPro" id="IPR036397">
    <property type="entry name" value="RNaseH_sf"/>
</dbReference>
<evidence type="ECO:0000259" key="2">
    <source>
        <dbReference type="PROSITE" id="PS50994"/>
    </source>
</evidence>
<dbReference type="EMBL" id="BAABKE010000007">
    <property type="protein sequence ID" value="GAA5102634.1"/>
    <property type="molecule type" value="Genomic_DNA"/>
</dbReference>
<dbReference type="Pfam" id="PF02316">
    <property type="entry name" value="HTH_Tnp_Mu_1"/>
    <property type="match status" value="1"/>
</dbReference>
<dbReference type="InterPro" id="IPR012337">
    <property type="entry name" value="RNaseH-like_sf"/>
</dbReference>
<feature type="domain" description="HTH Mu-type" evidence="3">
    <location>
        <begin position="1"/>
        <end position="44"/>
    </location>
</feature>
<accession>A0ABP9N0U6</accession>
<protein>
    <submittedName>
        <fullName evidence="4">Mu transposase C-terminal domain-containing protein</fullName>
    </submittedName>
</protein>
<dbReference type="InterPro" id="IPR001584">
    <property type="entry name" value="Integrase_cat-core"/>
</dbReference>
<dbReference type="InterPro" id="IPR009004">
    <property type="entry name" value="Transposase_Mu_C"/>
</dbReference>
<dbReference type="Gene3D" id="3.30.420.10">
    <property type="entry name" value="Ribonuclease H-like superfamily/Ribonuclease H"/>
    <property type="match status" value="1"/>
</dbReference>
<evidence type="ECO:0000313" key="4">
    <source>
        <dbReference type="EMBL" id="GAA5102634.1"/>
    </source>
</evidence>
<dbReference type="PROSITE" id="PS51702">
    <property type="entry name" value="HTH_MU"/>
    <property type="match status" value="1"/>
</dbReference>
<organism evidence="4 5">
    <name type="scientific">Wohlfahrtiimonas larvae</name>
    <dbReference type="NCBI Taxonomy" id="1157986"/>
    <lineage>
        <taxon>Bacteria</taxon>
        <taxon>Pseudomonadati</taxon>
        <taxon>Pseudomonadota</taxon>
        <taxon>Gammaproteobacteria</taxon>
        <taxon>Cardiobacteriales</taxon>
        <taxon>Ignatzschineriaceae</taxon>
        <taxon>Wohlfahrtiimonas</taxon>
    </lineage>
</organism>
<dbReference type="PROSITE" id="PS50994">
    <property type="entry name" value="INTEGRASE"/>
    <property type="match status" value="1"/>
</dbReference>
<dbReference type="SUPFAM" id="SSF46955">
    <property type="entry name" value="Putative DNA-binding domain"/>
    <property type="match status" value="1"/>
</dbReference>
<dbReference type="SUPFAM" id="SSF50610">
    <property type="entry name" value="mu transposase, C-terminal domain"/>
    <property type="match status" value="1"/>
</dbReference>